<dbReference type="RefSeq" id="WP_157423183.1">
    <property type="nucleotide sequence ID" value="NZ_BAAANI010000006.1"/>
</dbReference>
<comment type="cofactor">
    <cofactor evidence="1">
        <name>Mg(2+)</name>
        <dbReference type="ChEBI" id="CHEBI:18420"/>
    </cofactor>
</comment>
<sequence>MTDSTSPFGQGKYQVRFDWGLDGAERILPGAHAVVVVDALSFTTTAVVAAEHGVAVAPWPAGPDARASAEVFAAERGGLVAGRRNEPGGPTLSPESWTGVGASPVVVPSPNGGALAHALGDRGVVVIAAAMRNRSAVAEHLLALQGERGERLMIAIVAAGELGREADGPGGGLRFGIEDLLVAGAVVDALVARGIDHTSPEAAVACAAFEALSRATGHLISASGSGVELRELGFAGDVRAAAARDVTDVVPVLRDGVFVAE</sequence>
<evidence type="ECO:0000256" key="5">
    <source>
        <dbReference type="ARBA" id="ARBA00022801"/>
    </source>
</evidence>
<dbReference type="PANTHER" id="PTHR37311">
    <property type="entry name" value="2-PHOSPHOSULFOLACTATE PHOSPHATASE-RELATED"/>
    <property type="match status" value="1"/>
</dbReference>
<evidence type="ECO:0000313" key="8">
    <source>
        <dbReference type="EMBL" id="MFB9641602.1"/>
    </source>
</evidence>
<evidence type="ECO:0000256" key="6">
    <source>
        <dbReference type="ARBA" id="ARBA00022842"/>
    </source>
</evidence>
<dbReference type="EC" id="3.1.3.71" evidence="3"/>
<evidence type="ECO:0000256" key="2">
    <source>
        <dbReference type="ARBA" id="ARBA00009997"/>
    </source>
</evidence>
<dbReference type="SUPFAM" id="SSF142823">
    <property type="entry name" value="ComB-like"/>
    <property type="match status" value="1"/>
</dbReference>
<dbReference type="EMBL" id="JBHMBL010000001">
    <property type="protein sequence ID" value="MFB9641602.1"/>
    <property type="molecule type" value="Genomic_DNA"/>
</dbReference>
<comment type="caution">
    <text evidence="8">The sequence shown here is derived from an EMBL/GenBank/DDBJ whole genome shotgun (WGS) entry which is preliminary data.</text>
</comment>
<organism evidence="8 9">
    <name type="scientific">Agromyces lapidis</name>
    <dbReference type="NCBI Taxonomy" id="279574"/>
    <lineage>
        <taxon>Bacteria</taxon>
        <taxon>Bacillati</taxon>
        <taxon>Actinomycetota</taxon>
        <taxon>Actinomycetes</taxon>
        <taxon>Micrococcales</taxon>
        <taxon>Microbacteriaceae</taxon>
        <taxon>Agromyces</taxon>
    </lineage>
</organism>
<evidence type="ECO:0000256" key="7">
    <source>
        <dbReference type="ARBA" id="ARBA00033711"/>
    </source>
</evidence>
<keyword evidence="5" id="KW-0378">Hydrolase</keyword>
<protein>
    <recommendedName>
        <fullName evidence="4">Probable 2-phosphosulfolactate phosphatase</fullName>
        <ecNumber evidence="3">3.1.3.71</ecNumber>
    </recommendedName>
</protein>
<name>A0ABV5SPJ8_9MICO</name>
<dbReference type="InterPro" id="IPR005238">
    <property type="entry name" value="ComB-like"/>
</dbReference>
<evidence type="ECO:0000256" key="3">
    <source>
        <dbReference type="ARBA" id="ARBA00012953"/>
    </source>
</evidence>
<comment type="catalytic activity">
    <reaction evidence="7">
        <text>(2R)-O-phospho-3-sulfolactate + H2O = (2R)-3-sulfolactate + phosphate</text>
        <dbReference type="Rhea" id="RHEA:23416"/>
        <dbReference type="ChEBI" id="CHEBI:15377"/>
        <dbReference type="ChEBI" id="CHEBI:15597"/>
        <dbReference type="ChEBI" id="CHEBI:43474"/>
        <dbReference type="ChEBI" id="CHEBI:58738"/>
        <dbReference type="EC" id="3.1.3.71"/>
    </reaction>
</comment>
<evidence type="ECO:0000256" key="4">
    <source>
        <dbReference type="ARBA" id="ARBA00021948"/>
    </source>
</evidence>
<proteinExistence type="inferred from homology"/>
<reference evidence="8 9" key="1">
    <citation type="submission" date="2024-09" db="EMBL/GenBank/DDBJ databases">
        <authorList>
            <person name="Sun Q."/>
            <person name="Mori K."/>
        </authorList>
    </citation>
    <scope>NUCLEOTIDE SEQUENCE [LARGE SCALE GENOMIC DNA]</scope>
    <source>
        <strain evidence="8 9">JCM 14321</strain>
    </source>
</reference>
<evidence type="ECO:0000313" key="9">
    <source>
        <dbReference type="Proteomes" id="UP001589667"/>
    </source>
</evidence>
<dbReference type="Gene3D" id="3.90.1560.10">
    <property type="entry name" value="ComB-like"/>
    <property type="match status" value="1"/>
</dbReference>
<evidence type="ECO:0000256" key="1">
    <source>
        <dbReference type="ARBA" id="ARBA00001946"/>
    </source>
</evidence>
<dbReference type="Pfam" id="PF04029">
    <property type="entry name" value="2-ph_phosp"/>
    <property type="match status" value="1"/>
</dbReference>
<dbReference type="PANTHER" id="PTHR37311:SF1">
    <property type="entry name" value="2-PHOSPHOSULFOLACTATE PHOSPHATASE-RELATED"/>
    <property type="match status" value="1"/>
</dbReference>
<dbReference type="Proteomes" id="UP001589667">
    <property type="component" value="Unassembled WGS sequence"/>
</dbReference>
<gene>
    <name evidence="8" type="ORF">ACFFQV_04785</name>
</gene>
<dbReference type="InterPro" id="IPR036702">
    <property type="entry name" value="ComB-like_sf"/>
</dbReference>
<accession>A0ABV5SPJ8</accession>
<comment type="similarity">
    <text evidence="2">Belongs to the ComB family.</text>
</comment>
<keyword evidence="6" id="KW-0460">Magnesium</keyword>
<keyword evidence="9" id="KW-1185">Reference proteome</keyword>